<comment type="caution">
    <text evidence="1">The sequence shown here is derived from an EMBL/GenBank/DDBJ whole genome shotgun (WGS) entry which is preliminary data.</text>
</comment>
<dbReference type="Proteomes" id="UP001148629">
    <property type="component" value="Unassembled WGS sequence"/>
</dbReference>
<evidence type="ECO:0000313" key="2">
    <source>
        <dbReference type="Proteomes" id="UP001148629"/>
    </source>
</evidence>
<proteinExistence type="predicted"/>
<reference evidence="1" key="1">
    <citation type="submission" date="2022-08" db="EMBL/GenBank/DDBJ databases">
        <title>Genome Sequence of Fusarium decemcellulare.</title>
        <authorList>
            <person name="Buettner E."/>
        </authorList>
    </citation>
    <scope>NUCLEOTIDE SEQUENCE</scope>
    <source>
        <strain evidence="1">Babe19</strain>
    </source>
</reference>
<name>A0ACC1RYM5_9HYPO</name>
<keyword evidence="2" id="KW-1185">Reference proteome</keyword>
<organism evidence="1 2">
    <name type="scientific">Fusarium decemcellulare</name>
    <dbReference type="NCBI Taxonomy" id="57161"/>
    <lineage>
        <taxon>Eukaryota</taxon>
        <taxon>Fungi</taxon>
        <taxon>Dikarya</taxon>
        <taxon>Ascomycota</taxon>
        <taxon>Pezizomycotina</taxon>
        <taxon>Sordariomycetes</taxon>
        <taxon>Hypocreomycetidae</taxon>
        <taxon>Hypocreales</taxon>
        <taxon>Nectriaceae</taxon>
        <taxon>Fusarium</taxon>
        <taxon>Fusarium decemcellulare species complex</taxon>
    </lineage>
</organism>
<gene>
    <name evidence="1" type="ORF">NM208_g10223</name>
</gene>
<dbReference type="EMBL" id="JANRMS010001417">
    <property type="protein sequence ID" value="KAJ3528384.1"/>
    <property type="molecule type" value="Genomic_DNA"/>
</dbReference>
<protein>
    <submittedName>
        <fullName evidence="1">Uncharacterized protein</fullName>
    </submittedName>
</protein>
<accession>A0ACC1RYM5</accession>
<sequence>MQESPGHWDTSTREDEAARVPVSIADAWMAQTCLAEPYESHMRDESHTKVTRNNLTGEEKSAYIDAELCLMSKPAKLGIDGAVTRWDEIDWVHIAQANVIHNVGAFLPWHRYYMRVHEYLLQSECGYQGGQPYWDEILDVDALNESIIFDPDTGFGGQGDDCVNDGPFANLTLHLNATSNSVNECLRRSFSQEGFQNAQQSNIDECLNTTTYDEAWECYIVKPHIAGHAAVGGIMADQIASPGDPLFFLHHTYHDRLWWQWQQADLSKRLTDISGRNVPLDSFLESNSMEYPSDAFLLYDGDDGNVTTLNHNLWMAGIAPNATIREVMDLGSDLICAEYI</sequence>
<evidence type="ECO:0000313" key="1">
    <source>
        <dbReference type="EMBL" id="KAJ3528384.1"/>
    </source>
</evidence>